<evidence type="ECO:0000256" key="2">
    <source>
        <dbReference type="SAM" id="SignalP"/>
    </source>
</evidence>
<dbReference type="PROSITE" id="PS00018">
    <property type="entry name" value="EF_HAND_1"/>
    <property type="match status" value="2"/>
</dbReference>
<feature type="region of interest" description="Disordered" evidence="1">
    <location>
        <begin position="111"/>
        <end position="181"/>
    </location>
</feature>
<dbReference type="SUPFAM" id="SSF47473">
    <property type="entry name" value="EF-hand"/>
    <property type="match status" value="1"/>
</dbReference>
<gene>
    <name evidence="4" type="ORF">FHS31_000586</name>
</gene>
<feature type="chain" id="PRO_5045224570" description="EF-hand domain-containing protein" evidence="2">
    <location>
        <begin position="20"/>
        <end position="261"/>
    </location>
</feature>
<accession>A0ABX0TQI2</accession>
<keyword evidence="2" id="KW-0732">Signal</keyword>
<name>A0ABX0TQI2_9SPHN</name>
<feature type="signal peptide" evidence="2">
    <location>
        <begin position="1"/>
        <end position="19"/>
    </location>
</feature>
<dbReference type="InterPro" id="IPR018247">
    <property type="entry name" value="EF_Hand_1_Ca_BS"/>
</dbReference>
<dbReference type="InterPro" id="IPR002048">
    <property type="entry name" value="EF_hand_dom"/>
</dbReference>
<reference evidence="4 5" key="1">
    <citation type="submission" date="2020-03" db="EMBL/GenBank/DDBJ databases">
        <title>Genomic Encyclopedia of Type Strains, Phase III (KMG-III): the genomes of soil and plant-associated and newly described type strains.</title>
        <authorList>
            <person name="Whitman W."/>
        </authorList>
    </citation>
    <scope>NUCLEOTIDE SEQUENCE [LARGE SCALE GENOMIC DNA]</scope>
    <source>
        <strain evidence="4 5">CECT 8804</strain>
    </source>
</reference>
<evidence type="ECO:0000313" key="5">
    <source>
        <dbReference type="Proteomes" id="UP000727456"/>
    </source>
</evidence>
<organism evidence="4 5">
    <name type="scientific">Sphingomonas vulcanisoli</name>
    <dbReference type="NCBI Taxonomy" id="1658060"/>
    <lineage>
        <taxon>Bacteria</taxon>
        <taxon>Pseudomonadati</taxon>
        <taxon>Pseudomonadota</taxon>
        <taxon>Alphaproteobacteria</taxon>
        <taxon>Sphingomonadales</taxon>
        <taxon>Sphingomonadaceae</taxon>
        <taxon>Sphingomonas</taxon>
    </lineage>
</organism>
<evidence type="ECO:0000256" key="1">
    <source>
        <dbReference type="SAM" id="MobiDB-lite"/>
    </source>
</evidence>
<comment type="caution">
    <text evidence="4">The sequence shown here is derived from an EMBL/GenBank/DDBJ whole genome shotgun (WGS) entry which is preliminary data.</text>
</comment>
<feature type="compositionally biased region" description="Gly residues" evidence="1">
    <location>
        <begin position="127"/>
        <end position="162"/>
    </location>
</feature>
<dbReference type="Proteomes" id="UP000727456">
    <property type="component" value="Unassembled WGS sequence"/>
</dbReference>
<protein>
    <recommendedName>
        <fullName evidence="3">EF-hand domain-containing protein</fullName>
    </recommendedName>
</protein>
<dbReference type="PROSITE" id="PS50222">
    <property type="entry name" value="EF_HAND_2"/>
    <property type="match status" value="1"/>
</dbReference>
<dbReference type="EMBL" id="JAAOZC010000001">
    <property type="protein sequence ID" value="NIJ07004.1"/>
    <property type="molecule type" value="Genomic_DNA"/>
</dbReference>
<sequence length="261" mass="26363">MSPRALVAAALLGSAAPLAAQSAPPPEGFHHGYGGQHGGRLFISPMGEPFRDSPDNAAAWFAQADADHDGRLTLAEFRADALRFFATLDTDHDHEIGPEEIDHYEQVIAPETASGGGFGDGAPRSGGQQGGGHRGGGRGGMGGGHGGGMGGGGRGGGMGGGASPDSASGSDHPSAPAFDPSKQGAARFSYLALPEPVIAADTDFNRGVSEQEFLAAASRRFALLDPNHDGIITFDELPKLDGGGIGPPRGRHGSKALAPSE</sequence>
<evidence type="ECO:0000313" key="4">
    <source>
        <dbReference type="EMBL" id="NIJ07004.1"/>
    </source>
</evidence>
<keyword evidence="5" id="KW-1185">Reference proteome</keyword>
<dbReference type="InterPro" id="IPR011992">
    <property type="entry name" value="EF-hand-dom_pair"/>
</dbReference>
<dbReference type="Gene3D" id="1.10.238.10">
    <property type="entry name" value="EF-hand"/>
    <property type="match status" value="1"/>
</dbReference>
<feature type="region of interest" description="Disordered" evidence="1">
    <location>
        <begin position="240"/>
        <end position="261"/>
    </location>
</feature>
<evidence type="ECO:0000259" key="3">
    <source>
        <dbReference type="PROSITE" id="PS50222"/>
    </source>
</evidence>
<feature type="domain" description="EF-hand" evidence="3">
    <location>
        <begin position="52"/>
        <end position="87"/>
    </location>
</feature>
<feature type="compositionally biased region" description="Low complexity" evidence="1">
    <location>
        <begin position="163"/>
        <end position="174"/>
    </location>
</feature>
<proteinExistence type="predicted"/>
<dbReference type="Pfam" id="PF13202">
    <property type="entry name" value="EF-hand_5"/>
    <property type="match status" value="1"/>
</dbReference>
<dbReference type="RefSeq" id="WP_341786272.1">
    <property type="nucleotide sequence ID" value="NZ_JAAOZC010000001.1"/>
</dbReference>